<reference evidence="2" key="1">
    <citation type="journal article" date="2019" name="Int. J. Syst. Evol. Microbiol.">
        <title>The Global Catalogue of Microorganisms (GCM) 10K type strain sequencing project: providing services to taxonomists for standard genome sequencing and annotation.</title>
        <authorList>
            <consortium name="The Broad Institute Genomics Platform"/>
            <consortium name="The Broad Institute Genome Sequencing Center for Infectious Disease"/>
            <person name="Wu L."/>
            <person name="Ma J."/>
        </authorList>
    </citation>
    <scope>NUCLEOTIDE SEQUENCE [LARGE SCALE GENOMIC DNA]</scope>
    <source>
        <strain evidence="2">JCM 31696</strain>
    </source>
</reference>
<keyword evidence="2" id="KW-1185">Reference proteome</keyword>
<dbReference type="InterPro" id="IPR036291">
    <property type="entry name" value="NAD(P)-bd_dom_sf"/>
</dbReference>
<gene>
    <name evidence="1" type="ORF">ACFQ07_30245</name>
</gene>
<dbReference type="EMBL" id="JBHTIR010004166">
    <property type="protein sequence ID" value="MFD0856557.1"/>
    <property type="molecule type" value="Genomic_DNA"/>
</dbReference>
<organism evidence="1 2">
    <name type="scientific">Actinomadura adrarensis</name>
    <dbReference type="NCBI Taxonomy" id="1819600"/>
    <lineage>
        <taxon>Bacteria</taxon>
        <taxon>Bacillati</taxon>
        <taxon>Actinomycetota</taxon>
        <taxon>Actinomycetes</taxon>
        <taxon>Streptosporangiales</taxon>
        <taxon>Thermomonosporaceae</taxon>
        <taxon>Actinomadura</taxon>
    </lineage>
</organism>
<evidence type="ECO:0000313" key="2">
    <source>
        <dbReference type="Proteomes" id="UP001597083"/>
    </source>
</evidence>
<protein>
    <submittedName>
        <fullName evidence="1">Uncharacterized protein</fullName>
    </submittedName>
</protein>
<name>A0ABW3CRH0_9ACTN</name>
<dbReference type="Proteomes" id="UP001597083">
    <property type="component" value="Unassembled WGS sequence"/>
</dbReference>
<accession>A0ABW3CRH0</accession>
<evidence type="ECO:0000313" key="1">
    <source>
        <dbReference type="EMBL" id="MFD0856557.1"/>
    </source>
</evidence>
<comment type="caution">
    <text evidence="1">The sequence shown here is derived from an EMBL/GenBank/DDBJ whole genome shotgun (WGS) entry which is preliminary data.</text>
</comment>
<proteinExistence type="predicted"/>
<dbReference type="SUPFAM" id="SSF51735">
    <property type="entry name" value="NAD(P)-binding Rossmann-fold domains"/>
    <property type="match status" value="1"/>
</dbReference>
<sequence>MDAPDDDPIRAAIQNSGIIGSRMGSVNDVADAVEYFVGDLSRWVSGQQLFISGHWPAVMSLCQAHSLDGRSDLLIARRVRRARQPSS</sequence>
<dbReference type="Gene3D" id="3.40.50.720">
    <property type="entry name" value="NAD(P)-binding Rossmann-like Domain"/>
    <property type="match status" value="1"/>
</dbReference>